<feature type="binding site" evidence="14">
    <location>
        <position position="60"/>
    </location>
    <ligand>
        <name>ATP</name>
        <dbReference type="ChEBI" id="CHEBI:30616"/>
    </ligand>
</feature>
<accession>A0A2K2FPX8</accession>
<evidence type="ECO:0000256" key="8">
    <source>
        <dbReference type="ARBA" id="ARBA00022695"/>
    </source>
</evidence>
<evidence type="ECO:0000259" key="15">
    <source>
        <dbReference type="PROSITE" id="PS51163"/>
    </source>
</evidence>
<evidence type="ECO:0000256" key="7">
    <source>
        <dbReference type="ARBA" id="ARBA00022694"/>
    </source>
</evidence>
<keyword evidence="17" id="KW-1185">Reference proteome</keyword>
<dbReference type="PANTHER" id="PTHR17490">
    <property type="entry name" value="SUA5"/>
    <property type="match status" value="1"/>
</dbReference>
<dbReference type="Proteomes" id="UP000236151">
    <property type="component" value="Unassembled WGS sequence"/>
</dbReference>
<comment type="caution">
    <text evidence="16">The sequence shown here is derived from an EMBL/GenBank/DDBJ whole genome shotgun (WGS) entry which is preliminary data.</text>
</comment>
<dbReference type="KEGG" id="cthd:CDO33_19230"/>
<comment type="similarity">
    <text evidence="2 13">Belongs to the SUA5 family.</text>
</comment>
<evidence type="ECO:0000256" key="9">
    <source>
        <dbReference type="ARBA" id="ARBA00022741"/>
    </source>
</evidence>
<feature type="binding site" evidence="14">
    <location>
        <position position="119"/>
    </location>
    <ligand>
        <name>ATP</name>
        <dbReference type="ChEBI" id="CHEBI:30616"/>
    </ligand>
</feature>
<dbReference type="PROSITE" id="PS51163">
    <property type="entry name" value="YRDC"/>
    <property type="match status" value="1"/>
</dbReference>
<gene>
    <name evidence="16" type="ORF">CDQ84_04075</name>
</gene>
<comment type="subcellular location">
    <subcellularLocation>
        <location evidence="1 13">Cytoplasm</location>
    </subcellularLocation>
</comment>
<dbReference type="Pfam" id="PF03481">
    <property type="entry name" value="Sua5_C"/>
    <property type="match status" value="1"/>
</dbReference>
<feature type="binding site" evidence="14">
    <location>
        <position position="143"/>
    </location>
    <ligand>
        <name>L-threonine</name>
        <dbReference type="ChEBI" id="CHEBI:57926"/>
    </ligand>
</feature>
<protein>
    <recommendedName>
        <fullName evidence="4 13">Threonylcarbamoyl-AMP synthase</fullName>
        <shortName evidence="13">TC-AMP synthase</shortName>
        <ecNumber evidence="3 13">2.7.7.87</ecNumber>
    </recommendedName>
    <alternativeName>
        <fullName evidence="11 13">L-threonylcarbamoyladenylate synthase</fullName>
    </alternativeName>
</protein>
<dbReference type="EC" id="2.7.7.87" evidence="3 13"/>
<dbReference type="InterPro" id="IPR005145">
    <property type="entry name" value="Sua5_C"/>
</dbReference>
<dbReference type="SUPFAM" id="SSF55821">
    <property type="entry name" value="YrdC/RibB"/>
    <property type="match status" value="1"/>
</dbReference>
<feature type="binding site" evidence="14">
    <location>
        <position position="69"/>
    </location>
    <ligand>
        <name>L-threonine</name>
        <dbReference type="ChEBI" id="CHEBI:57926"/>
    </ligand>
</feature>
<evidence type="ECO:0000256" key="2">
    <source>
        <dbReference type="ARBA" id="ARBA00007663"/>
    </source>
</evidence>
<dbReference type="GO" id="GO:0003725">
    <property type="term" value="F:double-stranded RNA binding"/>
    <property type="evidence" value="ECO:0007669"/>
    <property type="project" value="UniProtKB-UniRule"/>
</dbReference>
<feature type="binding site" evidence="14">
    <location>
        <position position="153"/>
    </location>
    <ligand>
        <name>ATP</name>
        <dbReference type="ChEBI" id="CHEBI:30616"/>
    </ligand>
</feature>
<dbReference type="InterPro" id="IPR017945">
    <property type="entry name" value="DHBP_synth_RibB-like_a/b_dom"/>
</dbReference>
<evidence type="ECO:0000256" key="13">
    <source>
        <dbReference type="PIRNR" id="PIRNR004930"/>
    </source>
</evidence>
<dbReference type="GO" id="GO:0061710">
    <property type="term" value="F:L-threonylcarbamoyladenylate synthase"/>
    <property type="evidence" value="ECO:0007669"/>
    <property type="project" value="UniProtKB-EC"/>
</dbReference>
<feature type="binding site" evidence="14">
    <location>
        <position position="37"/>
    </location>
    <ligand>
        <name>L-threonine</name>
        <dbReference type="ChEBI" id="CHEBI:57926"/>
    </ligand>
</feature>
<dbReference type="InterPro" id="IPR038385">
    <property type="entry name" value="Sua5/YwlC_C"/>
</dbReference>
<keyword evidence="8 13" id="KW-0548">Nucleotidyltransferase</keyword>
<dbReference type="Gene3D" id="3.40.50.11030">
    <property type="entry name" value="Threonylcarbamoyl-AMP synthase, C-terminal domain"/>
    <property type="match status" value="1"/>
</dbReference>
<feature type="domain" description="YrdC-like" evidence="15">
    <location>
        <begin position="15"/>
        <end position="201"/>
    </location>
</feature>
<comment type="function">
    <text evidence="13">Required for the formation of a threonylcarbamoyl group on adenosine at position 37 (t(6)A37) in tRNAs that read codons beginning with adenine.</text>
</comment>
<organism evidence="16 17">
    <name type="scientific">Clostridium thermosuccinogenes</name>
    <dbReference type="NCBI Taxonomy" id="84032"/>
    <lineage>
        <taxon>Bacteria</taxon>
        <taxon>Bacillati</taxon>
        <taxon>Bacillota</taxon>
        <taxon>Clostridia</taxon>
        <taxon>Eubacteriales</taxon>
        <taxon>Clostridiaceae</taxon>
        <taxon>Clostridium</taxon>
    </lineage>
</organism>
<dbReference type="InterPro" id="IPR050156">
    <property type="entry name" value="TC-AMP_synthase_SUA5"/>
</dbReference>
<dbReference type="AlphaFoldDB" id="A0A2K2FPX8"/>
<dbReference type="InterPro" id="IPR006070">
    <property type="entry name" value="Sua5-like_dom"/>
</dbReference>
<evidence type="ECO:0000256" key="14">
    <source>
        <dbReference type="PIRSR" id="PIRSR004930-1"/>
    </source>
</evidence>
<feature type="binding site" evidence="14">
    <location>
        <position position="145"/>
    </location>
    <ligand>
        <name>ATP</name>
        <dbReference type="ChEBI" id="CHEBI:30616"/>
    </ligand>
</feature>
<evidence type="ECO:0000256" key="5">
    <source>
        <dbReference type="ARBA" id="ARBA00022490"/>
    </source>
</evidence>
<evidence type="ECO:0000256" key="1">
    <source>
        <dbReference type="ARBA" id="ARBA00004496"/>
    </source>
</evidence>
<keyword evidence="9 13" id="KW-0547">Nucleotide-binding</keyword>
<evidence type="ECO:0000256" key="12">
    <source>
        <dbReference type="ARBA" id="ARBA00048366"/>
    </source>
</evidence>
<keyword evidence="10 13" id="KW-0067">ATP-binding</keyword>
<dbReference type="GO" id="GO:0008033">
    <property type="term" value="P:tRNA processing"/>
    <property type="evidence" value="ECO:0007669"/>
    <property type="project" value="UniProtKB-KW"/>
</dbReference>
<comment type="catalytic activity">
    <reaction evidence="12 13">
        <text>L-threonine + hydrogencarbonate + ATP = L-threonylcarbamoyladenylate + diphosphate + H2O</text>
        <dbReference type="Rhea" id="RHEA:36407"/>
        <dbReference type="ChEBI" id="CHEBI:15377"/>
        <dbReference type="ChEBI" id="CHEBI:17544"/>
        <dbReference type="ChEBI" id="CHEBI:30616"/>
        <dbReference type="ChEBI" id="CHEBI:33019"/>
        <dbReference type="ChEBI" id="CHEBI:57926"/>
        <dbReference type="ChEBI" id="CHEBI:73682"/>
        <dbReference type="EC" id="2.7.7.87"/>
    </reaction>
</comment>
<dbReference type="Gene3D" id="3.90.870.10">
    <property type="entry name" value="DHBP synthase"/>
    <property type="match status" value="1"/>
</dbReference>
<dbReference type="PIRSF" id="PIRSF004930">
    <property type="entry name" value="Tln_factor_SUA5"/>
    <property type="match status" value="1"/>
</dbReference>
<reference evidence="16 17" key="1">
    <citation type="submission" date="2017-06" db="EMBL/GenBank/DDBJ databases">
        <title>Investigating the central metabolism of Clostridium thermosuccinogenes.</title>
        <authorList>
            <person name="Koendjbiharie J.G."/>
            <person name="van Kranenburg R."/>
        </authorList>
    </citation>
    <scope>NUCLEOTIDE SEQUENCE [LARGE SCALE GENOMIC DNA]</scope>
    <source>
        <strain evidence="16 17">DSM 5806</strain>
    </source>
</reference>
<dbReference type="NCBIfam" id="TIGR00057">
    <property type="entry name" value="L-threonylcarbamoyladenylate synthase"/>
    <property type="match status" value="1"/>
</dbReference>
<feature type="binding site" evidence="14">
    <location>
        <position position="183"/>
    </location>
    <ligand>
        <name>L-threonine</name>
        <dbReference type="ChEBI" id="CHEBI:57926"/>
    </ligand>
</feature>
<evidence type="ECO:0000256" key="6">
    <source>
        <dbReference type="ARBA" id="ARBA00022679"/>
    </source>
</evidence>
<keyword evidence="7 13" id="KW-0819">tRNA processing</keyword>
<dbReference type="GO" id="GO:0005737">
    <property type="term" value="C:cytoplasm"/>
    <property type="evidence" value="ECO:0007669"/>
    <property type="project" value="UniProtKB-SubCell"/>
</dbReference>
<feature type="binding site" evidence="14">
    <location>
        <position position="123"/>
    </location>
    <ligand>
        <name>L-threonine</name>
        <dbReference type="ChEBI" id="CHEBI:57926"/>
    </ligand>
</feature>
<dbReference type="FunFam" id="3.40.50.11030:FF:000001">
    <property type="entry name" value="Threonylcarbamoyl-AMP synthase"/>
    <property type="match status" value="1"/>
</dbReference>
<dbReference type="Pfam" id="PF01300">
    <property type="entry name" value="Sua5_yciO_yrdC"/>
    <property type="match status" value="1"/>
</dbReference>
<dbReference type="GO" id="GO:0000049">
    <property type="term" value="F:tRNA binding"/>
    <property type="evidence" value="ECO:0007669"/>
    <property type="project" value="TreeGrafter"/>
</dbReference>
<evidence type="ECO:0000313" key="16">
    <source>
        <dbReference type="EMBL" id="PNU00836.1"/>
    </source>
</evidence>
<dbReference type="OrthoDB" id="9814580at2"/>
<dbReference type="EMBL" id="NIOJ01000006">
    <property type="protein sequence ID" value="PNU00836.1"/>
    <property type="molecule type" value="Genomic_DNA"/>
</dbReference>
<feature type="binding site" evidence="14">
    <location>
        <position position="64"/>
    </location>
    <ligand>
        <name>ATP</name>
        <dbReference type="ChEBI" id="CHEBI:30616"/>
    </ligand>
</feature>
<dbReference type="RefSeq" id="WP_103080451.1">
    <property type="nucleotide sequence ID" value="NZ_CP021850.1"/>
</dbReference>
<dbReference type="InterPro" id="IPR010923">
    <property type="entry name" value="T(6)A37_SUA5"/>
</dbReference>
<keyword evidence="5 13" id="KW-0963">Cytoplasm</keyword>
<evidence type="ECO:0000313" key="17">
    <source>
        <dbReference type="Proteomes" id="UP000236151"/>
    </source>
</evidence>
<name>A0A2K2FPX8_9CLOT</name>
<dbReference type="FunFam" id="3.90.870.10:FF:000008">
    <property type="entry name" value="Threonylcarbamoyl-AMP synthase"/>
    <property type="match status" value="1"/>
</dbReference>
<feature type="binding site" evidence="14">
    <location>
        <position position="197"/>
    </location>
    <ligand>
        <name>ATP</name>
        <dbReference type="ChEBI" id="CHEBI:30616"/>
    </ligand>
</feature>
<proteinExistence type="inferred from homology"/>
<dbReference type="PANTHER" id="PTHR17490:SF16">
    <property type="entry name" value="THREONYLCARBAMOYL-AMP SYNTHASE"/>
    <property type="match status" value="1"/>
</dbReference>
<dbReference type="GO" id="GO:0006450">
    <property type="term" value="P:regulation of translational fidelity"/>
    <property type="evidence" value="ECO:0007669"/>
    <property type="project" value="TreeGrafter"/>
</dbReference>
<evidence type="ECO:0000256" key="11">
    <source>
        <dbReference type="ARBA" id="ARBA00029774"/>
    </source>
</evidence>
<evidence type="ECO:0000256" key="4">
    <source>
        <dbReference type="ARBA" id="ARBA00015492"/>
    </source>
</evidence>
<evidence type="ECO:0000256" key="3">
    <source>
        <dbReference type="ARBA" id="ARBA00012584"/>
    </source>
</evidence>
<evidence type="ECO:0000256" key="10">
    <source>
        <dbReference type="ARBA" id="ARBA00022840"/>
    </source>
</evidence>
<sequence>MKTEVITIDKDNIDMDKLKYAADVIKQGGLVAFPTETVYGLGANALNEAAAHNIYEAKGRPSDNPLIVHISAPDELRRLVKSIPAKVVPLMDRFWPGPLTIIMEKSDIIPKTTTGGLDTVAIRMPSHPVAMALIRESGLPIAAPSANLSGKPSPTMAQHVIHDLYGRVDVIIDAGNVNIGLESTIVDMTVNPPMLLRPGGITLHQLEEVLGDMAIDPALSGPNISDKPPKAPGMKYKHYSPEADVIIIEGSLDRVVENINRLAREYSQKGKKVGIMATEQTKQKYSGFTVISMGDRNIPETIASNLFTDLRKFDEEGVEIVLAEAVDAEDIGLAIMNRMNKAAGYNIIKV</sequence>
<dbReference type="GO" id="GO:0005524">
    <property type="term" value="F:ATP binding"/>
    <property type="evidence" value="ECO:0007669"/>
    <property type="project" value="UniProtKB-UniRule"/>
</dbReference>
<feature type="binding site" evidence="14">
    <location>
        <position position="239"/>
    </location>
    <ligand>
        <name>ATP</name>
        <dbReference type="ChEBI" id="CHEBI:30616"/>
    </ligand>
</feature>
<keyword evidence="6 13" id="KW-0808">Transferase</keyword>